<keyword evidence="1" id="KW-1133">Transmembrane helix</keyword>
<name>A0A6J5N7L1_9CAUD</name>
<evidence type="ECO:0000313" key="2">
    <source>
        <dbReference type="EMBL" id="CAB4154011.1"/>
    </source>
</evidence>
<evidence type="ECO:0000256" key="1">
    <source>
        <dbReference type="SAM" id="Phobius"/>
    </source>
</evidence>
<proteinExistence type="predicted"/>
<organism evidence="2">
    <name type="scientific">uncultured Caudovirales phage</name>
    <dbReference type="NCBI Taxonomy" id="2100421"/>
    <lineage>
        <taxon>Viruses</taxon>
        <taxon>Duplodnaviria</taxon>
        <taxon>Heunggongvirae</taxon>
        <taxon>Uroviricota</taxon>
        <taxon>Caudoviricetes</taxon>
        <taxon>Peduoviridae</taxon>
        <taxon>Maltschvirus</taxon>
        <taxon>Maltschvirus maltsch</taxon>
    </lineage>
</organism>
<accession>A0A6J5N7L1</accession>
<gene>
    <name evidence="2" type="ORF">UFOVP625_46</name>
</gene>
<dbReference type="InterPro" id="IPR036388">
    <property type="entry name" value="WH-like_DNA-bd_sf"/>
</dbReference>
<protein>
    <submittedName>
        <fullName evidence="2">Helix-turn-helix domain containing protein</fullName>
    </submittedName>
</protein>
<dbReference type="Pfam" id="PF13730">
    <property type="entry name" value="HTH_36"/>
    <property type="match status" value="1"/>
</dbReference>
<feature type="transmembrane region" description="Helical" evidence="1">
    <location>
        <begin position="20"/>
        <end position="37"/>
    </location>
</feature>
<dbReference type="EMBL" id="LR796600">
    <property type="protein sequence ID" value="CAB4154011.1"/>
    <property type="molecule type" value="Genomic_DNA"/>
</dbReference>
<dbReference type="Gene3D" id="1.10.10.10">
    <property type="entry name" value="Winged helix-like DNA-binding domain superfamily/Winged helix DNA-binding domain"/>
    <property type="match status" value="1"/>
</dbReference>
<reference evidence="2" key="1">
    <citation type="submission" date="2020-04" db="EMBL/GenBank/DDBJ databases">
        <authorList>
            <person name="Chiriac C."/>
            <person name="Salcher M."/>
            <person name="Ghai R."/>
            <person name="Kavagutti S V."/>
        </authorList>
    </citation>
    <scope>NUCLEOTIDE SEQUENCE</scope>
</reference>
<keyword evidence="1" id="KW-0472">Membrane</keyword>
<keyword evidence="1" id="KW-0812">Transmembrane</keyword>
<sequence length="203" mass="22604">MENDTSESVPQGNFVIVPEWVLLLPITATALRVYCVIRKHADNKTGECFPSRKVIATKAMCSVATVDRCTKELAANGALLIRKRKNAAGDWTSNLYTVVSLPTDCPQPYQEVAAELALPRRNNNATGSRKTLALTKSITNKKQEQPKYNSKERQDMSFGAALFHTGTTLAEVKKAARDINGIRQLVVDEYLRLCRLHNIQTKE</sequence>